<protein>
    <submittedName>
        <fullName evidence="4">FAD-dependent oxidoreductase</fullName>
    </submittedName>
</protein>
<sequence length="412" mass="45921">MGRTWSERIIDMAHSRLRRVCIVGGGPAGMMAGVLLARSGIEVVVVEKHADFHRDFRGDTIHPSTLEIIRELGWLEDFLRLPHNRMPTVDVAFGDSRITVADFGRLPVHCRFIAFVPQWDFLSFLADKARDLDSFTLQRETEVTDLLVRGETVVGVVARQGADTVEIHADMVIGADGRHSITRRLAGLRQSESAVPIDVFWLQIPRESREKMPLFTGGHGSLISIDRGDNWQLAYAFPRGTGRILRAQGLDALRSRIAGLQPAYADRLDAITDWSDVHQLTVTVDRLRRWHRPGLLCIGDAAHAMSPAGGVGINLAVQDAVATANILAPVLWDRTPTPADLDRVRRRRAWPARITQIFQTHLIAGLYRDTADQALRPPFMLRLSARVPALRHLAGRFIGLGVRPEHPNSGHR</sequence>
<dbReference type="InterPro" id="IPR002938">
    <property type="entry name" value="FAD-bd"/>
</dbReference>
<accession>A0ABV3F6J1</accession>
<dbReference type="Proteomes" id="UP001551658">
    <property type="component" value="Unassembled WGS sequence"/>
</dbReference>
<dbReference type="EMBL" id="JBFAIH010000005">
    <property type="protein sequence ID" value="MEV0363311.1"/>
    <property type="molecule type" value="Genomic_DNA"/>
</dbReference>
<feature type="domain" description="FAD-binding" evidence="3">
    <location>
        <begin position="19"/>
        <end position="333"/>
    </location>
</feature>
<dbReference type="RefSeq" id="WP_357977248.1">
    <property type="nucleotide sequence ID" value="NZ_JBFAIH010000005.1"/>
</dbReference>
<dbReference type="SUPFAM" id="SSF51905">
    <property type="entry name" value="FAD/NAD(P)-binding domain"/>
    <property type="match status" value="1"/>
</dbReference>
<keyword evidence="2" id="KW-0812">Transmembrane</keyword>
<dbReference type="Gene3D" id="3.50.50.60">
    <property type="entry name" value="FAD/NAD(P)-binding domain"/>
    <property type="match status" value="2"/>
</dbReference>
<reference evidence="4 5" key="1">
    <citation type="submission" date="2024-06" db="EMBL/GenBank/DDBJ databases">
        <title>The Natural Products Discovery Center: Release of the First 8490 Sequenced Strains for Exploring Actinobacteria Biosynthetic Diversity.</title>
        <authorList>
            <person name="Kalkreuter E."/>
            <person name="Kautsar S.A."/>
            <person name="Yang D."/>
            <person name="Bader C.D."/>
            <person name="Teijaro C.N."/>
            <person name="Fluegel L."/>
            <person name="Davis C.M."/>
            <person name="Simpson J.R."/>
            <person name="Lauterbach L."/>
            <person name="Steele A.D."/>
            <person name="Gui C."/>
            <person name="Meng S."/>
            <person name="Li G."/>
            <person name="Viehrig K."/>
            <person name="Ye F."/>
            <person name="Su P."/>
            <person name="Kiefer A.F."/>
            <person name="Nichols A."/>
            <person name="Cepeda A.J."/>
            <person name="Yan W."/>
            <person name="Fan B."/>
            <person name="Jiang Y."/>
            <person name="Adhikari A."/>
            <person name="Zheng C.-J."/>
            <person name="Schuster L."/>
            <person name="Cowan T.M."/>
            <person name="Smanski M.J."/>
            <person name="Chevrette M.G."/>
            <person name="De Carvalho L.P.S."/>
            <person name="Shen B."/>
        </authorList>
    </citation>
    <scope>NUCLEOTIDE SEQUENCE [LARGE SCALE GENOMIC DNA]</scope>
    <source>
        <strain evidence="4 5">NPDC050671</strain>
    </source>
</reference>
<comment type="caution">
    <text evidence="4">The sequence shown here is derived from an EMBL/GenBank/DDBJ whole genome shotgun (WGS) entry which is preliminary data.</text>
</comment>
<dbReference type="InterPro" id="IPR036188">
    <property type="entry name" value="FAD/NAD-bd_sf"/>
</dbReference>
<dbReference type="InterPro" id="IPR050631">
    <property type="entry name" value="PheA/TfdB_FAD_monoxygenase"/>
</dbReference>
<keyword evidence="1" id="KW-0560">Oxidoreductase</keyword>
<feature type="transmembrane region" description="Helical" evidence="2">
    <location>
        <begin position="20"/>
        <end position="41"/>
    </location>
</feature>
<evidence type="ECO:0000313" key="4">
    <source>
        <dbReference type="EMBL" id="MEV0363311.1"/>
    </source>
</evidence>
<name>A0ABV3F6J1_9NOCA</name>
<proteinExistence type="predicted"/>
<evidence type="ECO:0000259" key="3">
    <source>
        <dbReference type="Pfam" id="PF01494"/>
    </source>
</evidence>
<dbReference type="NCBIfam" id="NF004834">
    <property type="entry name" value="PRK06185.1-3"/>
    <property type="match status" value="1"/>
</dbReference>
<gene>
    <name evidence="4" type="ORF">AB0H72_11465</name>
</gene>
<keyword evidence="2" id="KW-1133">Transmembrane helix</keyword>
<dbReference type="PANTHER" id="PTHR43476:SF5">
    <property type="entry name" value="FAD-DEPENDENT MONOOXYGENASE"/>
    <property type="match status" value="1"/>
</dbReference>
<keyword evidence="2" id="KW-0472">Membrane</keyword>
<organism evidence="4 5">
    <name type="scientific">Nocardia fusca</name>
    <dbReference type="NCBI Taxonomy" id="941183"/>
    <lineage>
        <taxon>Bacteria</taxon>
        <taxon>Bacillati</taxon>
        <taxon>Actinomycetota</taxon>
        <taxon>Actinomycetes</taxon>
        <taxon>Mycobacteriales</taxon>
        <taxon>Nocardiaceae</taxon>
        <taxon>Nocardia</taxon>
    </lineage>
</organism>
<evidence type="ECO:0000256" key="2">
    <source>
        <dbReference type="SAM" id="Phobius"/>
    </source>
</evidence>
<evidence type="ECO:0000256" key="1">
    <source>
        <dbReference type="ARBA" id="ARBA00023002"/>
    </source>
</evidence>
<dbReference type="PRINTS" id="PR00420">
    <property type="entry name" value="RNGMNOXGNASE"/>
</dbReference>
<evidence type="ECO:0000313" key="5">
    <source>
        <dbReference type="Proteomes" id="UP001551658"/>
    </source>
</evidence>
<dbReference type="Pfam" id="PF01494">
    <property type="entry name" value="FAD_binding_3"/>
    <property type="match status" value="1"/>
</dbReference>
<dbReference type="PANTHER" id="PTHR43476">
    <property type="entry name" value="3-(3-HYDROXY-PHENYL)PROPIONATE/3-HYDROXYCINNAMIC ACID HYDROXYLASE"/>
    <property type="match status" value="1"/>
</dbReference>
<keyword evidence="5" id="KW-1185">Reference proteome</keyword>